<evidence type="ECO:0000313" key="4">
    <source>
        <dbReference type="Proteomes" id="UP001233999"/>
    </source>
</evidence>
<dbReference type="Pfam" id="PF08376">
    <property type="entry name" value="NIT"/>
    <property type="match status" value="1"/>
</dbReference>
<feature type="transmembrane region" description="Helical" evidence="1">
    <location>
        <begin position="314"/>
        <end position="334"/>
    </location>
</feature>
<dbReference type="Proteomes" id="UP001233999">
    <property type="component" value="Unassembled WGS sequence"/>
</dbReference>
<proteinExistence type="predicted"/>
<protein>
    <recommendedName>
        <fullName evidence="2">Nitrate/nitrite sensing protein domain-containing protein</fullName>
    </recommendedName>
</protein>
<reference evidence="3" key="2">
    <citation type="submission" date="2023-05" db="EMBL/GenBank/DDBJ databases">
        <authorList>
            <person name="Fouks B."/>
        </authorList>
    </citation>
    <scope>NUCLEOTIDE SEQUENCE</scope>
    <source>
        <strain evidence="3">Stay&amp;Tobe</strain>
        <tissue evidence="3">Testes</tissue>
    </source>
</reference>
<feature type="transmembrane region" description="Helical" evidence="1">
    <location>
        <begin position="12"/>
        <end position="34"/>
    </location>
</feature>
<feature type="domain" description="Nitrate/nitrite sensing protein" evidence="2">
    <location>
        <begin position="61"/>
        <end position="296"/>
    </location>
</feature>
<keyword evidence="1" id="KW-1133">Transmembrane helix</keyword>
<accession>A0AAD8E4L0</accession>
<reference evidence="3" key="1">
    <citation type="journal article" date="2023" name="IScience">
        <title>Live-bearing cockroach genome reveals convergent evolutionary mechanisms linked to viviparity in insects and beyond.</title>
        <authorList>
            <person name="Fouks B."/>
            <person name="Harrison M.C."/>
            <person name="Mikhailova A.A."/>
            <person name="Marchal E."/>
            <person name="English S."/>
            <person name="Carruthers M."/>
            <person name="Jennings E.C."/>
            <person name="Chiamaka E.L."/>
            <person name="Frigard R.A."/>
            <person name="Pippel M."/>
            <person name="Attardo G.M."/>
            <person name="Benoit J.B."/>
            <person name="Bornberg-Bauer E."/>
            <person name="Tobe S.S."/>
        </authorList>
    </citation>
    <scope>NUCLEOTIDE SEQUENCE</scope>
    <source>
        <strain evidence="3">Stay&amp;Tobe</strain>
    </source>
</reference>
<keyword evidence="1" id="KW-0472">Membrane</keyword>
<keyword evidence="1" id="KW-0812">Transmembrane</keyword>
<dbReference type="EMBL" id="JASPKZ010009379">
    <property type="protein sequence ID" value="KAJ9577045.1"/>
    <property type="molecule type" value="Genomic_DNA"/>
</dbReference>
<evidence type="ECO:0000256" key="1">
    <source>
        <dbReference type="SAM" id="Phobius"/>
    </source>
</evidence>
<dbReference type="AlphaFoldDB" id="A0AAD8E4L0"/>
<comment type="caution">
    <text evidence="3">The sequence shown here is derived from an EMBL/GenBank/DDBJ whole genome shotgun (WGS) entry which is preliminary data.</text>
</comment>
<gene>
    <name evidence="3" type="ORF">L9F63_006393</name>
</gene>
<feature type="non-terminal residue" evidence="3">
    <location>
        <position position="342"/>
    </location>
</feature>
<dbReference type="InterPro" id="IPR013587">
    <property type="entry name" value="Nitrate/nitrite_sensing"/>
</dbReference>
<feature type="non-terminal residue" evidence="3">
    <location>
        <position position="1"/>
    </location>
</feature>
<evidence type="ECO:0000259" key="2">
    <source>
        <dbReference type="Pfam" id="PF08376"/>
    </source>
</evidence>
<sequence length="342" mass="39153">ASNPAYKRGRRLQLLQMLVLPFIPILALIVQTGITLNDIIIYRQEVSDIETQVTIATDLGKVVTQMQLERSEVAFFIFTNGSQLRSGLQHRFSQTNQSLNNMITWPPVQIPESEGRAVLLDNKSTFLDRLNKFRSNISSEESSMTEVLHWYTSVNAALLDHLTNQIKETDNSGVWRYLVSFKNLLRSIENIGIAMVYGINYFARGKLYNSSYIHYVRHEALGNDLLNSSLNFVPSLRLLYKDLTRRMKDYGDIKRRKEAIIQNHSRNKSDTDAEVYFDSMASYVDELRTLQQELRVKIRNYVNSNLLEASHKEAYGIAILVLVLVVSPIIIILVHNAVATIQ</sequence>
<organism evidence="3 4">
    <name type="scientific">Diploptera punctata</name>
    <name type="common">Pacific beetle cockroach</name>
    <dbReference type="NCBI Taxonomy" id="6984"/>
    <lineage>
        <taxon>Eukaryota</taxon>
        <taxon>Metazoa</taxon>
        <taxon>Ecdysozoa</taxon>
        <taxon>Arthropoda</taxon>
        <taxon>Hexapoda</taxon>
        <taxon>Insecta</taxon>
        <taxon>Pterygota</taxon>
        <taxon>Neoptera</taxon>
        <taxon>Polyneoptera</taxon>
        <taxon>Dictyoptera</taxon>
        <taxon>Blattodea</taxon>
        <taxon>Blaberoidea</taxon>
        <taxon>Blaberidae</taxon>
        <taxon>Diplopterinae</taxon>
        <taxon>Diploptera</taxon>
    </lineage>
</organism>
<keyword evidence="4" id="KW-1185">Reference proteome</keyword>
<name>A0AAD8E4L0_DIPPU</name>
<evidence type="ECO:0000313" key="3">
    <source>
        <dbReference type="EMBL" id="KAJ9577045.1"/>
    </source>
</evidence>